<sequence length="175" mass="20333">MVLCRYWIVMFINFILCDIKWILDPNNLKDLHTNELYDEFTKGVTLFDYNNYCSDVFSTYKDNEAIKKFYAMFAGNFKIITGIQDVNSRITRCKHFLYRMYNKEEKDFSDYLQIFDHLKFNNDLSLCVNIGSDKNGNGLEQDNTGTYVVKNGISQCGAAEQNIAQRSSNGISRKA</sequence>
<dbReference type="AlphaFoldDB" id="A0A1D3JG91"/>
<gene>
    <name evidence="2" type="primary">PocGH01_00058400</name>
    <name evidence="2" type="ORF">POCGH01_00058400</name>
</gene>
<reference evidence="2 3" key="1">
    <citation type="submission" date="2016-06" db="EMBL/GenBank/DDBJ databases">
        <authorList>
            <consortium name="Pathogen Informatics"/>
        </authorList>
    </citation>
    <scope>NUCLEOTIDE SEQUENCE [LARGE SCALE GENOMIC DNA]</scope>
    <source>
        <strain evidence="2">PocGH01</strain>
    </source>
</reference>
<dbReference type="VEuPathDB" id="PlasmoDB:PocGH01_00058400"/>
<proteinExistence type="predicted"/>
<protein>
    <recommendedName>
        <fullName evidence="4">PIR protein</fullName>
    </recommendedName>
</protein>
<dbReference type="Pfam" id="PF05795">
    <property type="entry name" value="Plasmodium_Vir"/>
    <property type="match status" value="1"/>
</dbReference>
<organism evidence="2 3">
    <name type="scientific">Plasmodium ovale</name>
    <name type="common">malaria parasite P. ovale</name>
    <dbReference type="NCBI Taxonomy" id="36330"/>
    <lineage>
        <taxon>Eukaryota</taxon>
        <taxon>Sar</taxon>
        <taxon>Alveolata</taxon>
        <taxon>Apicomplexa</taxon>
        <taxon>Aconoidasida</taxon>
        <taxon>Haemosporida</taxon>
        <taxon>Plasmodiidae</taxon>
        <taxon>Plasmodium</taxon>
        <taxon>Plasmodium (Plasmodium)</taxon>
    </lineage>
</organism>
<keyword evidence="3" id="KW-1185">Reference proteome</keyword>
<name>A0A1D3JG91_PLAOA</name>
<feature type="chain" id="PRO_5008915723" description="PIR protein" evidence="1">
    <location>
        <begin position="18"/>
        <end position="175"/>
    </location>
</feature>
<dbReference type="EMBL" id="FLRI01000614">
    <property type="protein sequence ID" value="SBT85014.1"/>
    <property type="molecule type" value="Genomic_DNA"/>
</dbReference>
<evidence type="ECO:0000313" key="3">
    <source>
        <dbReference type="Proteomes" id="UP000242942"/>
    </source>
</evidence>
<evidence type="ECO:0000313" key="2">
    <source>
        <dbReference type="EMBL" id="SBT85014.1"/>
    </source>
</evidence>
<keyword evidence="1" id="KW-0732">Signal</keyword>
<dbReference type="InterPro" id="IPR008780">
    <property type="entry name" value="Plasmodium_Vir"/>
</dbReference>
<evidence type="ECO:0008006" key="4">
    <source>
        <dbReference type="Google" id="ProtNLM"/>
    </source>
</evidence>
<evidence type="ECO:0000256" key="1">
    <source>
        <dbReference type="SAM" id="SignalP"/>
    </source>
</evidence>
<dbReference type="VEuPathDB" id="PlasmoDB:POWCR01_000230700"/>
<dbReference type="Proteomes" id="UP000242942">
    <property type="component" value="Unassembled WGS sequence"/>
</dbReference>
<accession>A0A1D3JG91</accession>
<feature type="signal peptide" evidence="1">
    <location>
        <begin position="1"/>
        <end position="17"/>
    </location>
</feature>